<feature type="non-terminal residue" evidence="3">
    <location>
        <position position="1"/>
    </location>
</feature>
<organism evidence="3">
    <name type="scientific">marine sediment metagenome</name>
    <dbReference type="NCBI Taxonomy" id="412755"/>
    <lineage>
        <taxon>unclassified sequences</taxon>
        <taxon>metagenomes</taxon>
        <taxon>ecological metagenomes</taxon>
    </lineage>
</organism>
<gene>
    <name evidence="3" type="ORF">S01H4_16630</name>
</gene>
<dbReference type="SUPFAM" id="SSF48452">
    <property type="entry name" value="TPR-like"/>
    <property type="match status" value="1"/>
</dbReference>
<sequence length="234" mass="27420">PANERYKDIINLIEEPSERGRLLLLLYTLKSRSGFDVKKERYLLVQLREKFPKNKELIDMFKSFSQEEKRIVQEENEESYTRLYDAGTKLLESGNFSRALDHFYMALKLNKTDPDLLTNIGSANFYLQKYEEALKYLDLSLKQDPTNPTTLLLKGIVYIEIIEFEKAIECFELILSTNPNFTQARSALYDAKKHLEVYNGIKSGVSELPVYLREDFKRGMSLVFQNKFCLFLLH</sequence>
<name>X0Z683_9ZZZZ</name>
<evidence type="ECO:0000313" key="3">
    <source>
        <dbReference type="EMBL" id="GAG55893.1"/>
    </source>
</evidence>
<reference evidence="3" key="1">
    <citation type="journal article" date="2014" name="Front. Microbiol.">
        <title>High frequency of phylogenetically diverse reductive dehalogenase-homologous genes in deep subseafloor sedimentary metagenomes.</title>
        <authorList>
            <person name="Kawai M."/>
            <person name="Futagami T."/>
            <person name="Toyoda A."/>
            <person name="Takaki Y."/>
            <person name="Nishi S."/>
            <person name="Hori S."/>
            <person name="Arai W."/>
            <person name="Tsubouchi T."/>
            <person name="Morono Y."/>
            <person name="Uchiyama I."/>
            <person name="Ito T."/>
            <person name="Fujiyama A."/>
            <person name="Inagaki F."/>
            <person name="Takami H."/>
        </authorList>
    </citation>
    <scope>NUCLEOTIDE SEQUENCE</scope>
    <source>
        <strain evidence="3">Expedition CK06-06</strain>
    </source>
</reference>
<dbReference type="PANTHER" id="PTHR44943:SF8">
    <property type="entry name" value="TPR REPEAT-CONTAINING PROTEIN MJ0263"/>
    <property type="match status" value="1"/>
</dbReference>
<dbReference type="EMBL" id="BART01007297">
    <property type="protein sequence ID" value="GAG55893.1"/>
    <property type="molecule type" value="Genomic_DNA"/>
</dbReference>
<dbReference type="Pfam" id="PF14559">
    <property type="entry name" value="TPR_19"/>
    <property type="match status" value="1"/>
</dbReference>
<dbReference type="SMART" id="SM00028">
    <property type="entry name" value="TPR"/>
    <property type="match status" value="3"/>
</dbReference>
<keyword evidence="1" id="KW-0677">Repeat</keyword>
<dbReference type="InterPro" id="IPR051685">
    <property type="entry name" value="Ycf3/AcsC/BcsC/TPR_MFPF"/>
</dbReference>
<evidence type="ECO:0000256" key="1">
    <source>
        <dbReference type="ARBA" id="ARBA00022737"/>
    </source>
</evidence>
<comment type="caution">
    <text evidence="3">The sequence shown here is derived from an EMBL/GenBank/DDBJ whole genome shotgun (WGS) entry which is preliminary data.</text>
</comment>
<evidence type="ECO:0000256" key="2">
    <source>
        <dbReference type="ARBA" id="ARBA00022803"/>
    </source>
</evidence>
<dbReference type="PANTHER" id="PTHR44943">
    <property type="entry name" value="CELLULOSE SYNTHASE OPERON PROTEIN C"/>
    <property type="match status" value="1"/>
</dbReference>
<accession>X0Z683</accession>
<proteinExistence type="predicted"/>
<keyword evidence="2" id="KW-0802">TPR repeat</keyword>
<dbReference type="InterPro" id="IPR011990">
    <property type="entry name" value="TPR-like_helical_dom_sf"/>
</dbReference>
<protein>
    <submittedName>
        <fullName evidence="3">Uncharacterized protein</fullName>
    </submittedName>
</protein>
<dbReference type="AlphaFoldDB" id="X0Z683"/>
<dbReference type="PROSITE" id="PS50005">
    <property type="entry name" value="TPR"/>
    <property type="match status" value="3"/>
</dbReference>
<dbReference type="Gene3D" id="1.25.40.10">
    <property type="entry name" value="Tetratricopeptide repeat domain"/>
    <property type="match status" value="1"/>
</dbReference>
<dbReference type="InterPro" id="IPR019734">
    <property type="entry name" value="TPR_rpt"/>
</dbReference>